<dbReference type="Gene3D" id="1.10.3780.10">
    <property type="entry name" value="SusD-like"/>
    <property type="match status" value="1"/>
</dbReference>
<sequence>MKKINFIYILFAFVALQSCTSDLDVVAEDTKINTPEQLFSTPLGYKQALAGVYGNLSLTGTGDAGSSFLQGIDAGTSQFGRCMWYLQDLTTDEVVWTYENDEGTAELQRNTWTSANPILLGMFSRTMAEVALANDFLRQSTPELLSSRGITGTADVAEINFYRNEVRVLRAFAYYNMMDLFGKAPFVTESDPLNFKGPQYDRKQLFTFIETELNAVIPNLKAARANEYGRLDKAMAQMILAKMYLNAEVYIGAPKYAECMAKCSDVIGGGYTLNAKYLNNFKADNHTSSEMIFTLQSDGVKTQNYGATTVMINGQVGSLEGNGAEFGVGGWGGALRLRKQFVEKFDGAKFVSDTRKTYTTSGTRTLEIASLTNAAQGYILHKYSNKTAAGVAGVNSTFVDTDFPLFRLADAYLMYAEAQMRKDGATNAGTSTNTTPQSLKYINDLRERANNGSTSANVAKGDVNLDFIIDERSRELHWEGHRRQDLIRFNKYGGGNYNWAWKGNIANGTSISVDKNVFPLPTASISANPNLTQNTGY</sequence>
<dbReference type="Proteomes" id="UP001600109">
    <property type="component" value="Unassembled WGS sequence"/>
</dbReference>
<dbReference type="Pfam" id="PF07980">
    <property type="entry name" value="SusD_RagB"/>
    <property type="match status" value="1"/>
</dbReference>
<evidence type="ECO:0000259" key="7">
    <source>
        <dbReference type="Pfam" id="PF07980"/>
    </source>
</evidence>
<dbReference type="Gene3D" id="1.25.40.10">
    <property type="entry name" value="Tetratricopeptide repeat domain"/>
    <property type="match status" value="1"/>
</dbReference>
<keyword evidence="5" id="KW-0998">Cell outer membrane</keyword>
<evidence type="ECO:0000313" key="9">
    <source>
        <dbReference type="Proteomes" id="UP001600109"/>
    </source>
</evidence>
<dbReference type="SUPFAM" id="SSF48452">
    <property type="entry name" value="TPR-like"/>
    <property type="match status" value="1"/>
</dbReference>
<organism evidence="8 9">
    <name type="scientific">Flavobacterium xylosi</name>
    <dbReference type="NCBI Taxonomy" id="3230415"/>
    <lineage>
        <taxon>Bacteria</taxon>
        <taxon>Pseudomonadati</taxon>
        <taxon>Bacteroidota</taxon>
        <taxon>Flavobacteriia</taxon>
        <taxon>Flavobacteriales</taxon>
        <taxon>Flavobacteriaceae</taxon>
        <taxon>Flavobacterium</taxon>
    </lineage>
</organism>
<proteinExistence type="inferred from homology"/>
<evidence type="ECO:0000313" key="8">
    <source>
        <dbReference type="EMBL" id="MFE3868143.1"/>
    </source>
</evidence>
<evidence type="ECO:0000256" key="1">
    <source>
        <dbReference type="ARBA" id="ARBA00004442"/>
    </source>
</evidence>
<dbReference type="CDD" id="cd08977">
    <property type="entry name" value="SusD"/>
    <property type="match status" value="1"/>
</dbReference>
<dbReference type="RefSeq" id="WP_379854809.1">
    <property type="nucleotide sequence ID" value="NZ_JBHZPZ010000008.1"/>
</dbReference>
<gene>
    <name evidence="8" type="ORF">ACFX5E_08655</name>
</gene>
<evidence type="ECO:0000256" key="5">
    <source>
        <dbReference type="ARBA" id="ARBA00023237"/>
    </source>
</evidence>
<evidence type="ECO:0000256" key="6">
    <source>
        <dbReference type="SAM" id="SignalP"/>
    </source>
</evidence>
<accession>A0ABW6HVW6</accession>
<evidence type="ECO:0000256" key="3">
    <source>
        <dbReference type="ARBA" id="ARBA00022729"/>
    </source>
</evidence>
<dbReference type="InterPro" id="IPR011990">
    <property type="entry name" value="TPR-like_helical_dom_sf"/>
</dbReference>
<evidence type="ECO:0000256" key="4">
    <source>
        <dbReference type="ARBA" id="ARBA00023136"/>
    </source>
</evidence>
<comment type="caution">
    <text evidence="8">The sequence shown here is derived from an EMBL/GenBank/DDBJ whole genome shotgun (WGS) entry which is preliminary data.</text>
</comment>
<comment type="subcellular location">
    <subcellularLocation>
        <location evidence="1">Cell outer membrane</location>
    </subcellularLocation>
</comment>
<protein>
    <submittedName>
        <fullName evidence="8">RagB/SusD family nutrient uptake outer membrane protein</fullName>
    </submittedName>
</protein>
<dbReference type="InterPro" id="IPR012944">
    <property type="entry name" value="SusD_RagB_dom"/>
</dbReference>
<dbReference type="PROSITE" id="PS51257">
    <property type="entry name" value="PROKAR_LIPOPROTEIN"/>
    <property type="match status" value="1"/>
</dbReference>
<keyword evidence="3 6" id="KW-0732">Signal</keyword>
<reference evidence="8 9" key="1">
    <citation type="submission" date="2024-06" db="EMBL/GenBank/DDBJ databases">
        <title>Flavobacterium spp. isolated from glacier.</title>
        <authorList>
            <person name="Han D."/>
        </authorList>
    </citation>
    <scope>NUCLEOTIDE SEQUENCE [LARGE SCALE GENOMIC DNA]</scope>
    <source>
        <strain evidence="8 9">LS2P90</strain>
    </source>
</reference>
<comment type="similarity">
    <text evidence="2">Belongs to the SusD family.</text>
</comment>
<feature type="signal peptide" evidence="6">
    <location>
        <begin position="1"/>
        <end position="23"/>
    </location>
</feature>
<keyword evidence="4" id="KW-0472">Membrane</keyword>
<feature type="domain" description="RagB/SusD" evidence="7">
    <location>
        <begin position="353"/>
        <end position="537"/>
    </location>
</feature>
<dbReference type="Gene3D" id="1.25.40.390">
    <property type="match status" value="1"/>
</dbReference>
<feature type="chain" id="PRO_5045969745" evidence="6">
    <location>
        <begin position="24"/>
        <end position="537"/>
    </location>
</feature>
<evidence type="ECO:0000256" key="2">
    <source>
        <dbReference type="ARBA" id="ARBA00006275"/>
    </source>
</evidence>
<name>A0ABW6HVW6_9FLAO</name>
<keyword evidence="9" id="KW-1185">Reference proteome</keyword>
<dbReference type="EMBL" id="JBHZPZ010000008">
    <property type="protein sequence ID" value="MFE3868143.1"/>
    <property type="molecule type" value="Genomic_DNA"/>
</dbReference>